<gene>
    <name evidence="2" type="ORF">F0P94_12510</name>
</gene>
<reference evidence="2 3" key="1">
    <citation type="submission" date="2019-09" db="EMBL/GenBank/DDBJ databases">
        <title>Genome sequence of Adhaeribacter sp. M2.</title>
        <authorList>
            <person name="Srinivasan S."/>
        </authorList>
    </citation>
    <scope>NUCLEOTIDE SEQUENCE [LARGE SCALE GENOMIC DNA]</scope>
    <source>
        <strain evidence="2 3">M2</strain>
    </source>
</reference>
<proteinExistence type="predicted"/>
<evidence type="ECO:0000256" key="1">
    <source>
        <dbReference type="SAM" id="MobiDB-lite"/>
    </source>
</evidence>
<organism evidence="2 3">
    <name type="scientific">Adhaeribacter soli</name>
    <dbReference type="NCBI Taxonomy" id="2607655"/>
    <lineage>
        <taxon>Bacteria</taxon>
        <taxon>Pseudomonadati</taxon>
        <taxon>Bacteroidota</taxon>
        <taxon>Cytophagia</taxon>
        <taxon>Cytophagales</taxon>
        <taxon>Hymenobacteraceae</taxon>
        <taxon>Adhaeribacter</taxon>
    </lineage>
</organism>
<comment type="caution">
    <text evidence="2">The sequence shown here is derived from an EMBL/GenBank/DDBJ whole genome shotgun (WGS) entry which is preliminary data.</text>
</comment>
<dbReference type="AlphaFoldDB" id="A0A5N1ISB8"/>
<protein>
    <submittedName>
        <fullName evidence="2">Uncharacterized protein</fullName>
    </submittedName>
</protein>
<dbReference type="EMBL" id="VTWT01000006">
    <property type="protein sequence ID" value="KAA9332811.1"/>
    <property type="molecule type" value="Genomic_DNA"/>
</dbReference>
<name>A0A5N1ISB8_9BACT</name>
<evidence type="ECO:0000313" key="2">
    <source>
        <dbReference type="EMBL" id="KAA9332811.1"/>
    </source>
</evidence>
<evidence type="ECO:0000313" key="3">
    <source>
        <dbReference type="Proteomes" id="UP000326570"/>
    </source>
</evidence>
<feature type="compositionally biased region" description="Polar residues" evidence="1">
    <location>
        <begin position="1"/>
        <end position="11"/>
    </location>
</feature>
<accession>A0A5N1ISB8</accession>
<dbReference type="RefSeq" id="WP_150904224.1">
    <property type="nucleotide sequence ID" value="NZ_VTWT01000006.1"/>
</dbReference>
<keyword evidence="3" id="KW-1185">Reference proteome</keyword>
<sequence length="102" mass="11028">MSVTKLSSNAASGMEETEELAHSPAPWGLKETDGGFAVICEEHRICTVTSPAEFAEGDAVLMSYALEMREALISIVGDLPPDSEKTVQIMELIHNTGKPRPR</sequence>
<feature type="region of interest" description="Disordered" evidence="1">
    <location>
        <begin position="1"/>
        <end position="28"/>
    </location>
</feature>
<dbReference type="Proteomes" id="UP000326570">
    <property type="component" value="Unassembled WGS sequence"/>
</dbReference>